<keyword evidence="3" id="KW-1185">Reference proteome</keyword>
<gene>
    <name evidence="2" type="ORF">ACFQND_04275</name>
</gene>
<comment type="caution">
    <text evidence="2">The sequence shown here is derived from an EMBL/GenBank/DDBJ whole genome shotgun (WGS) entry which is preliminary data.</text>
</comment>
<organism evidence="2 3">
    <name type="scientific">Polaromonas aquatica</name>
    <dbReference type="NCBI Taxonomy" id="332657"/>
    <lineage>
        <taxon>Bacteria</taxon>
        <taxon>Pseudomonadati</taxon>
        <taxon>Pseudomonadota</taxon>
        <taxon>Betaproteobacteria</taxon>
        <taxon>Burkholderiales</taxon>
        <taxon>Comamonadaceae</taxon>
        <taxon>Polaromonas</taxon>
    </lineage>
</organism>
<dbReference type="EMBL" id="JBHSRS010000013">
    <property type="protein sequence ID" value="MFC6280442.1"/>
    <property type="molecule type" value="Genomic_DNA"/>
</dbReference>
<dbReference type="InterPro" id="IPR013024">
    <property type="entry name" value="GGCT-like"/>
</dbReference>
<protein>
    <submittedName>
        <fullName evidence="2">Gamma-glutamylcyclotransferase</fullName>
    </submittedName>
</protein>
<evidence type="ECO:0000313" key="2">
    <source>
        <dbReference type="EMBL" id="MFC6280442.1"/>
    </source>
</evidence>
<dbReference type="Gene3D" id="3.10.490.10">
    <property type="entry name" value="Gamma-glutamyl cyclotransferase-like"/>
    <property type="match status" value="1"/>
</dbReference>
<feature type="domain" description="Gamma-glutamylcyclotransferase AIG2-like" evidence="1">
    <location>
        <begin position="9"/>
        <end position="136"/>
    </location>
</feature>
<evidence type="ECO:0000259" key="1">
    <source>
        <dbReference type="Pfam" id="PF06094"/>
    </source>
</evidence>
<dbReference type="SUPFAM" id="SSF110857">
    <property type="entry name" value="Gamma-glutamyl cyclotransferase-like"/>
    <property type="match status" value="1"/>
</dbReference>
<proteinExistence type="predicted"/>
<dbReference type="Proteomes" id="UP001596270">
    <property type="component" value="Unassembled WGS sequence"/>
</dbReference>
<accession>A0ABW1TUQ0</accession>
<name>A0ABW1TUQ0_9BURK</name>
<dbReference type="InterPro" id="IPR009288">
    <property type="entry name" value="AIG2-like_dom"/>
</dbReference>
<reference evidence="3" key="1">
    <citation type="journal article" date="2019" name="Int. J. Syst. Evol. Microbiol.">
        <title>The Global Catalogue of Microorganisms (GCM) 10K type strain sequencing project: providing services to taxonomists for standard genome sequencing and annotation.</title>
        <authorList>
            <consortium name="The Broad Institute Genomics Platform"/>
            <consortium name="The Broad Institute Genome Sequencing Center for Infectious Disease"/>
            <person name="Wu L."/>
            <person name="Ma J."/>
        </authorList>
    </citation>
    <scope>NUCLEOTIDE SEQUENCE [LARGE SCALE GENOMIC DNA]</scope>
    <source>
        <strain evidence="3">CCUG 39402</strain>
    </source>
</reference>
<dbReference type="Pfam" id="PF06094">
    <property type="entry name" value="GGACT"/>
    <property type="match status" value="1"/>
</dbReference>
<sequence length="144" mass="16030">MSLSPARHVFVYGTLRRGEQRDINLLQPAPEWVGQASLPGVLYDLGTYPGILLGGDSLVHGEVYRISRALELQLDEIEEVWPQQTGEYARREAEVRLDPQRPPGAGIEPDAVTCLVYEIASRRTQGKPVIGCGDWVQYRLSRGS</sequence>
<dbReference type="RefSeq" id="WP_371437910.1">
    <property type="nucleotide sequence ID" value="NZ_JBHSRS010000013.1"/>
</dbReference>
<evidence type="ECO:0000313" key="3">
    <source>
        <dbReference type="Proteomes" id="UP001596270"/>
    </source>
</evidence>
<dbReference type="CDD" id="cd06661">
    <property type="entry name" value="GGCT_like"/>
    <property type="match status" value="1"/>
</dbReference>
<dbReference type="InterPro" id="IPR036568">
    <property type="entry name" value="GGCT-like_sf"/>
</dbReference>